<dbReference type="OMA" id="WLILKEV"/>
<dbReference type="RefSeq" id="WP_010944503.1">
    <property type="nucleotide sequence ID" value="NZ_CP011218.1"/>
</dbReference>
<name>A0AAC8ZA89_HAEDC</name>
<evidence type="ECO:0000313" key="2">
    <source>
        <dbReference type="EMBL" id="AKO31991.1"/>
    </source>
</evidence>
<dbReference type="InterPro" id="IPR014875">
    <property type="entry name" value="Mor_transcription_activator"/>
</dbReference>
<accession>A0AAC8ZA89</accession>
<dbReference type="AlphaFoldDB" id="A0AAC8ZA89"/>
<dbReference type="EMBL" id="CP011219">
    <property type="protein sequence ID" value="AKO31991.1"/>
    <property type="molecule type" value="Genomic_DNA"/>
</dbReference>
<sequence>MQFENVQDYLPECVQTIVDVIGLPATEKLVRAFGGFSFQFSRSKTYFDRLRDILGQEDAVKLQQFMDRSEVYIPRCEVALRMLRNQKLYADFCYLTQHERLSGRLAILQLCQKYQVSDRTAWDVVRAFQRQRNYTKATLF</sequence>
<evidence type="ECO:0000313" key="3">
    <source>
        <dbReference type="Proteomes" id="UP000060132"/>
    </source>
</evidence>
<organism evidence="2 3">
    <name type="scientific">Haemophilus ducreyi</name>
    <dbReference type="NCBI Taxonomy" id="730"/>
    <lineage>
        <taxon>Bacteria</taxon>
        <taxon>Pseudomonadati</taxon>
        <taxon>Pseudomonadota</taxon>
        <taxon>Gammaproteobacteria</taxon>
        <taxon>Pasteurellales</taxon>
        <taxon>Pasteurellaceae</taxon>
        <taxon>Haemophilus</taxon>
    </lineage>
</organism>
<proteinExistence type="predicted"/>
<reference evidence="2 3" key="1">
    <citation type="journal article" date="2015" name="PLoS Negl. Trop. Dis.">
        <title>Haemophilus ducreyi Cutaneous Ulcer Strains Are Nearly Identical to Class I Genital Ulcer Strains.</title>
        <authorList>
            <person name="Gangaiah D."/>
            <person name="Webb K.M."/>
            <person name="Humphreys T.L."/>
            <person name="Fortney K.R."/>
            <person name="Toh E."/>
            <person name="Tai A."/>
            <person name="Katz S.S."/>
            <person name="Pillay A."/>
            <person name="Chen C.Y."/>
            <person name="Roberts S.A."/>
            <person name="Munson R.S.Jr."/>
            <person name="Spinola S.M."/>
        </authorList>
    </citation>
    <scope>NUCLEOTIDE SEQUENCE [LARGE SCALE GENOMIC DNA]</scope>
    <source>
        <strain evidence="3">CLU2</strain>
    </source>
</reference>
<gene>
    <name evidence="2" type="ORF">RZ57_01975</name>
</gene>
<dbReference type="Pfam" id="PF08765">
    <property type="entry name" value="Mor"/>
    <property type="match status" value="1"/>
</dbReference>
<protein>
    <submittedName>
        <fullName evidence="2">Mor transcription activator family protein</fullName>
    </submittedName>
</protein>
<dbReference type="SUPFAM" id="SSF46689">
    <property type="entry name" value="Homeodomain-like"/>
    <property type="match status" value="1"/>
</dbReference>
<feature type="domain" description="Mor transcription activator" evidence="1">
    <location>
        <begin position="52"/>
        <end position="132"/>
    </location>
</feature>
<dbReference type="Proteomes" id="UP000060132">
    <property type="component" value="Chromosome"/>
</dbReference>
<evidence type="ECO:0000259" key="1">
    <source>
        <dbReference type="Pfam" id="PF08765"/>
    </source>
</evidence>
<dbReference type="InterPro" id="IPR009057">
    <property type="entry name" value="Homeodomain-like_sf"/>
</dbReference>